<dbReference type="EMBL" id="JAQQXR010000016">
    <property type="protein sequence ID" value="MDC8760687.1"/>
    <property type="molecule type" value="Genomic_DNA"/>
</dbReference>
<keyword evidence="3" id="KW-1185">Reference proteome</keyword>
<evidence type="ECO:0000313" key="3">
    <source>
        <dbReference type="Proteomes" id="UP001221208"/>
    </source>
</evidence>
<comment type="caution">
    <text evidence="2">The sequence shown here is derived from an EMBL/GenBank/DDBJ whole genome shotgun (WGS) entry which is preliminary data.</text>
</comment>
<evidence type="ECO:0000313" key="2">
    <source>
        <dbReference type="EMBL" id="MDC8760687.1"/>
    </source>
</evidence>
<sequence>MLKISANPSWEWQSRKPINRHDLLISITGNESGGYFSRELVPFPKVEACLAKCEAGKAFPSKALKDAFVGLSSNNAGFLAAILRSEGLLGAALDAESKHIAIGNVEGWKTALLAEPGTQIELPDTGNGKAETSTEPAPTAKKTLSLPRKKQQ</sequence>
<feature type="region of interest" description="Disordered" evidence="1">
    <location>
        <begin position="117"/>
        <end position="152"/>
    </location>
</feature>
<organism evidence="2 3">
    <name type="scientific">Janthinobacterium fluminis</name>
    <dbReference type="NCBI Taxonomy" id="2987524"/>
    <lineage>
        <taxon>Bacteria</taxon>
        <taxon>Pseudomonadati</taxon>
        <taxon>Pseudomonadota</taxon>
        <taxon>Betaproteobacteria</taxon>
        <taxon>Burkholderiales</taxon>
        <taxon>Oxalobacteraceae</taxon>
        <taxon>Janthinobacterium</taxon>
    </lineage>
</organism>
<evidence type="ECO:0000256" key="1">
    <source>
        <dbReference type="SAM" id="MobiDB-lite"/>
    </source>
</evidence>
<reference evidence="2 3" key="1">
    <citation type="submission" date="2022-10" db="EMBL/GenBank/DDBJ databases">
        <title>Janthinobacterium sp. hw3 Genome sequencing.</title>
        <authorList>
            <person name="Park S."/>
        </authorList>
    </citation>
    <scope>NUCLEOTIDE SEQUENCE [LARGE SCALE GENOMIC DNA]</scope>
    <source>
        <strain evidence="3">hw3</strain>
    </source>
</reference>
<dbReference type="RefSeq" id="WP_273674624.1">
    <property type="nucleotide sequence ID" value="NZ_JAQQXR010000016.1"/>
</dbReference>
<name>A0ABT5K6Q3_9BURK</name>
<accession>A0ABT5K6Q3</accession>
<protein>
    <submittedName>
        <fullName evidence="2">Uncharacterized protein</fullName>
    </submittedName>
</protein>
<dbReference type="Proteomes" id="UP001221208">
    <property type="component" value="Unassembled WGS sequence"/>
</dbReference>
<gene>
    <name evidence="2" type="ORF">OIK44_24170</name>
</gene>
<proteinExistence type="predicted"/>